<keyword evidence="3" id="KW-0804">Transcription</keyword>
<name>A0AAD6ZLS2_9AGAR</name>
<dbReference type="InterPro" id="IPR006565">
    <property type="entry name" value="BTP"/>
</dbReference>
<dbReference type="GO" id="GO:0005634">
    <property type="term" value="C:nucleus"/>
    <property type="evidence" value="ECO:0007669"/>
    <property type="project" value="UniProtKB-SubCell"/>
</dbReference>
<proteinExistence type="predicted"/>
<dbReference type="Proteomes" id="UP001218218">
    <property type="component" value="Unassembled WGS sequence"/>
</dbReference>
<organism evidence="6 7">
    <name type="scientific">Mycena albidolilacea</name>
    <dbReference type="NCBI Taxonomy" id="1033008"/>
    <lineage>
        <taxon>Eukaryota</taxon>
        <taxon>Fungi</taxon>
        <taxon>Dikarya</taxon>
        <taxon>Basidiomycota</taxon>
        <taxon>Agaricomycotina</taxon>
        <taxon>Agaricomycetes</taxon>
        <taxon>Agaricomycetidae</taxon>
        <taxon>Agaricales</taxon>
        <taxon>Marasmiineae</taxon>
        <taxon>Mycenaceae</taxon>
        <taxon>Mycena</taxon>
    </lineage>
</organism>
<comment type="caution">
    <text evidence="6">The sequence shown here is derived from an EMBL/GenBank/DDBJ whole genome shotgun (WGS) entry which is preliminary data.</text>
</comment>
<keyword evidence="7" id="KW-1185">Reference proteome</keyword>
<protein>
    <recommendedName>
        <fullName evidence="5">Bromodomain associated domain-containing protein</fullName>
    </recommendedName>
</protein>
<evidence type="ECO:0000259" key="5">
    <source>
        <dbReference type="Pfam" id="PF07524"/>
    </source>
</evidence>
<dbReference type="GO" id="GO:0046982">
    <property type="term" value="F:protein heterodimerization activity"/>
    <property type="evidence" value="ECO:0007669"/>
    <property type="project" value="InterPro"/>
</dbReference>
<keyword evidence="4" id="KW-0539">Nucleus</keyword>
<dbReference type="AlphaFoldDB" id="A0AAD6ZLS2"/>
<dbReference type="CDD" id="cd00076">
    <property type="entry name" value="HFD_SF"/>
    <property type="match status" value="1"/>
</dbReference>
<dbReference type="EMBL" id="JARIHO010000038">
    <property type="protein sequence ID" value="KAJ7328686.1"/>
    <property type="molecule type" value="Genomic_DNA"/>
</dbReference>
<feature type="domain" description="Bromodomain associated" evidence="5">
    <location>
        <begin position="21"/>
        <end position="78"/>
    </location>
</feature>
<sequence>MNCTPFSLSQIMVEAITHCSLHAAAFSCLSTHVSAILTDLLTCYIQLLANTAAKYVQHAGRTTLTTTDALKALNNLGFGLQDLISYVPEAKDLLCYAIYSGHCIEELDKFKAQLGRIQYDNTFPLMYAPYDGG</sequence>
<accession>A0AAD6ZLS2</accession>
<comment type="subcellular location">
    <subcellularLocation>
        <location evidence="1">Nucleus</location>
    </subcellularLocation>
</comment>
<dbReference type="InterPro" id="IPR009072">
    <property type="entry name" value="Histone-fold"/>
</dbReference>
<evidence type="ECO:0000256" key="1">
    <source>
        <dbReference type="ARBA" id="ARBA00004123"/>
    </source>
</evidence>
<dbReference type="SUPFAM" id="SSF47113">
    <property type="entry name" value="Histone-fold"/>
    <property type="match status" value="1"/>
</dbReference>
<dbReference type="Gene3D" id="1.10.20.10">
    <property type="entry name" value="Histone, subunit A"/>
    <property type="match status" value="1"/>
</dbReference>
<evidence type="ECO:0000256" key="4">
    <source>
        <dbReference type="ARBA" id="ARBA00023242"/>
    </source>
</evidence>
<evidence type="ECO:0000313" key="6">
    <source>
        <dbReference type="EMBL" id="KAJ7328686.1"/>
    </source>
</evidence>
<gene>
    <name evidence="6" type="ORF">DFH08DRAFT_1022933</name>
</gene>
<evidence type="ECO:0000313" key="7">
    <source>
        <dbReference type="Proteomes" id="UP001218218"/>
    </source>
</evidence>
<evidence type="ECO:0000256" key="3">
    <source>
        <dbReference type="ARBA" id="ARBA00023163"/>
    </source>
</evidence>
<reference evidence="6" key="1">
    <citation type="submission" date="2023-03" db="EMBL/GenBank/DDBJ databases">
        <title>Massive genome expansion in bonnet fungi (Mycena s.s.) driven by repeated elements and novel gene families across ecological guilds.</title>
        <authorList>
            <consortium name="Lawrence Berkeley National Laboratory"/>
            <person name="Harder C.B."/>
            <person name="Miyauchi S."/>
            <person name="Viragh M."/>
            <person name="Kuo A."/>
            <person name="Thoen E."/>
            <person name="Andreopoulos B."/>
            <person name="Lu D."/>
            <person name="Skrede I."/>
            <person name="Drula E."/>
            <person name="Henrissat B."/>
            <person name="Morin E."/>
            <person name="Kohler A."/>
            <person name="Barry K."/>
            <person name="LaButti K."/>
            <person name="Morin E."/>
            <person name="Salamov A."/>
            <person name="Lipzen A."/>
            <person name="Mereny Z."/>
            <person name="Hegedus B."/>
            <person name="Baldrian P."/>
            <person name="Stursova M."/>
            <person name="Weitz H."/>
            <person name="Taylor A."/>
            <person name="Grigoriev I.V."/>
            <person name="Nagy L.G."/>
            <person name="Martin F."/>
            <person name="Kauserud H."/>
        </authorList>
    </citation>
    <scope>NUCLEOTIDE SEQUENCE</scope>
    <source>
        <strain evidence="6">CBHHK002</strain>
    </source>
</reference>
<keyword evidence="2" id="KW-0805">Transcription regulation</keyword>
<dbReference type="Pfam" id="PF07524">
    <property type="entry name" value="Bromo_TP"/>
    <property type="match status" value="1"/>
</dbReference>
<evidence type="ECO:0000256" key="2">
    <source>
        <dbReference type="ARBA" id="ARBA00023015"/>
    </source>
</evidence>